<gene>
    <name evidence="5" type="ORF">Agub_g8639</name>
</gene>
<feature type="non-terminal residue" evidence="5">
    <location>
        <position position="674"/>
    </location>
</feature>
<dbReference type="EMBL" id="BMAR01000016">
    <property type="protein sequence ID" value="GFR46986.1"/>
    <property type="molecule type" value="Genomic_DNA"/>
</dbReference>
<dbReference type="Pfam" id="PF12796">
    <property type="entry name" value="Ank_2"/>
    <property type="match status" value="2"/>
</dbReference>
<evidence type="ECO:0000313" key="6">
    <source>
        <dbReference type="Proteomes" id="UP001054857"/>
    </source>
</evidence>
<dbReference type="Gene3D" id="1.25.40.20">
    <property type="entry name" value="Ankyrin repeat-containing domain"/>
    <property type="match status" value="2"/>
</dbReference>
<feature type="repeat" description="ANK" evidence="3">
    <location>
        <begin position="137"/>
        <end position="161"/>
    </location>
</feature>
<accession>A0AAD3HNE9</accession>
<dbReference type="GO" id="GO:0005634">
    <property type="term" value="C:nucleus"/>
    <property type="evidence" value="ECO:0007669"/>
    <property type="project" value="TreeGrafter"/>
</dbReference>
<dbReference type="PROSITE" id="PS50088">
    <property type="entry name" value="ANK_REPEAT"/>
    <property type="match status" value="4"/>
</dbReference>
<dbReference type="PROSITE" id="PS50297">
    <property type="entry name" value="ANK_REP_REGION"/>
    <property type="match status" value="4"/>
</dbReference>
<evidence type="ECO:0000256" key="2">
    <source>
        <dbReference type="ARBA" id="ARBA00023043"/>
    </source>
</evidence>
<dbReference type="Proteomes" id="UP001054857">
    <property type="component" value="Unassembled WGS sequence"/>
</dbReference>
<evidence type="ECO:0000313" key="5">
    <source>
        <dbReference type="EMBL" id="GFR46986.1"/>
    </source>
</evidence>
<protein>
    <submittedName>
        <fullName evidence="5">Uncharacterized protein</fullName>
    </submittedName>
</protein>
<keyword evidence="2 3" id="KW-0040">ANK repeat</keyword>
<dbReference type="PANTHER" id="PTHR24124:SF14">
    <property type="entry name" value="CHROMOSOME UNDETERMINED SCAFFOLD_25, WHOLE GENOME SHOTGUN SEQUENCE"/>
    <property type="match status" value="1"/>
</dbReference>
<feature type="repeat" description="ANK" evidence="3">
    <location>
        <begin position="103"/>
        <end position="128"/>
    </location>
</feature>
<organism evidence="5 6">
    <name type="scientific">Astrephomene gubernaculifera</name>
    <dbReference type="NCBI Taxonomy" id="47775"/>
    <lineage>
        <taxon>Eukaryota</taxon>
        <taxon>Viridiplantae</taxon>
        <taxon>Chlorophyta</taxon>
        <taxon>core chlorophytes</taxon>
        <taxon>Chlorophyceae</taxon>
        <taxon>CS clade</taxon>
        <taxon>Chlamydomonadales</taxon>
        <taxon>Astrephomenaceae</taxon>
        <taxon>Astrephomene</taxon>
    </lineage>
</organism>
<dbReference type="SUPFAM" id="SSF48403">
    <property type="entry name" value="Ankyrin repeat"/>
    <property type="match status" value="1"/>
</dbReference>
<feature type="region of interest" description="Disordered" evidence="4">
    <location>
        <begin position="420"/>
        <end position="443"/>
    </location>
</feature>
<dbReference type="PANTHER" id="PTHR24124">
    <property type="entry name" value="ANKYRIN REPEAT FAMILY A"/>
    <property type="match status" value="1"/>
</dbReference>
<sequence length="674" mass="68039">MGAVCTKAGREEAAFLKAAKDGDCQEVQRAILRHVDWTYKTQTWNGQTVFHLAARHGRLDVLDTVVEAVRFNPAGPAVWEKLLRLGRSTDAILRSLVCMRDARCQTALHLACIYGHADVAEQLLRLGATPWCWDDIGGRSPLHYAASMGHVDVIRAVLSHNCPQPGGTEPGDSLRPPNSGRTRLVDVSNDAGYTPLHYAVWAGNTAAIRALTSFDASLSARNVASGNDWIVSCAKCTPLHLAAHKGSVEIVKMLLSAYVQGLAPTTAAGTVNPSDRRRRDPRRHVNANRQLPYHMAIARGFTELAEVLHPDVPLSFILTPADLEATQRLYGPPRLAVLAAKALQAKLVAEIEASMAAVKTTAARSGSVAIAGATRTRSGSLAALSGAVAAAAVAAGPSAATAQQVLAAAAAKLRERSIDAGSGTATPGAAVDSPAAAGGVRPPSRNAAAAAAAAAALLLPSGLQAQSGEALRMRSTRPSLDSAAAAVVAAAAVAAAAAGKTASVTGPSGVSAAAKTPSVTGVNGGSVTAGAASTGAAAAAAAATAAAPAGASAPARGTLVPPRMALPAAPVSHGSSGGSDHEALAVEPLQDVPVARSVPARQASLPVPPAPISPFLPTSPTAGAAGAAAGAPTHTFNQAASAFAMFAAEPFDEDFAVRAGQQLHLDGTASVNLA</sequence>
<dbReference type="GO" id="GO:0010468">
    <property type="term" value="P:regulation of gene expression"/>
    <property type="evidence" value="ECO:0007669"/>
    <property type="project" value="TreeGrafter"/>
</dbReference>
<feature type="repeat" description="ANK" evidence="3">
    <location>
        <begin position="191"/>
        <end position="223"/>
    </location>
</feature>
<dbReference type="InterPro" id="IPR002110">
    <property type="entry name" value="Ankyrin_rpt"/>
</dbReference>
<feature type="repeat" description="ANK" evidence="3">
    <location>
        <begin position="234"/>
        <end position="256"/>
    </location>
</feature>
<keyword evidence="6" id="KW-1185">Reference proteome</keyword>
<name>A0AAD3HNE9_9CHLO</name>
<comment type="caution">
    <text evidence="5">The sequence shown here is derived from an EMBL/GenBank/DDBJ whole genome shotgun (WGS) entry which is preliminary data.</text>
</comment>
<evidence type="ECO:0000256" key="3">
    <source>
        <dbReference type="PROSITE-ProRule" id="PRU00023"/>
    </source>
</evidence>
<evidence type="ECO:0000256" key="4">
    <source>
        <dbReference type="SAM" id="MobiDB-lite"/>
    </source>
</evidence>
<dbReference type="InterPro" id="IPR036770">
    <property type="entry name" value="Ankyrin_rpt-contain_sf"/>
</dbReference>
<evidence type="ECO:0000256" key="1">
    <source>
        <dbReference type="ARBA" id="ARBA00022737"/>
    </source>
</evidence>
<dbReference type="AlphaFoldDB" id="A0AAD3HNE9"/>
<proteinExistence type="predicted"/>
<dbReference type="SMART" id="SM00248">
    <property type="entry name" value="ANK"/>
    <property type="match status" value="5"/>
</dbReference>
<reference evidence="5 6" key="1">
    <citation type="journal article" date="2021" name="Sci. Rep.">
        <title>Genome sequencing of the multicellular alga Astrephomene provides insights into convergent evolution of germ-soma differentiation.</title>
        <authorList>
            <person name="Yamashita S."/>
            <person name="Yamamoto K."/>
            <person name="Matsuzaki R."/>
            <person name="Suzuki S."/>
            <person name="Yamaguchi H."/>
            <person name="Hirooka S."/>
            <person name="Minakuchi Y."/>
            <person name="Miyagishima S."/>
            <person name="Kawachi M."/>
            <person name="Toyoda A."/>
            <person name="Nozaki H."/>
        </authorList>
    </citation>
    <scope>NUCLEOTIDE SEQUENCE [LARGE SCALE GENOMIC DNA]</scope>
    <source>
        <strain evidence="5 6">NIES-4017</strain>
    </source>
</reference>
<feature type="region of interest" description="Disordered" evidence="4">
    <location>
        <begin position="266"/>
        <end position="285"/>
    </location>
</feature>
<keyword evidence="1" id="KW-0677">Repeat</keyword>